<dbReference type="OrthoDB" id="9958521at2"/>
<gene>
    <name evidence="2" type="ORF">SAMN06265827_10194</name>
</gene>
<evidence type="ECO:0000313" key="2">
    <source>
        <dbReference type="EMBL" id="SNY05594.1"/>
    </source>
</evidence>
<keyword evidence="1" id="KW-1133">Transmembrane helix</keyword>
<feature type="transmembrane region" description="Helical" evidence="1">
    <location>
        <begin position="12"/>
        <end position="30"/>
    </location>
</feature>
<dbReference type="Pfam" id="PF07963">
    <property type="entry name" value="N_methyl"/>
    <property type="match status" value="1"/>
</dbReference>
<protein>
    <submittedName>
        <fullName evidence="2">Prepilin-type N-terminal cleavage/methylation domain-containing protein</fullName>
    </submittedName>
</protein>
<keyword evidence="1" id="KW-0812">Transmembrane</keyword>
<keyword evidence="3" id="KW-1185">Reference proteome</keyword>
<reference evidence="3" key="1">
    <citation type="submission" date="2017-09" db="EMBL/GenBank/DDBJ databases">
        <authorList>
            <person name="Varghese N."/>
            <person name="Submissions S."/>
        </authorList>
    </citation>
    <scope>NUCLEOTIDE SEQUENCE [LARGE SCALE GENOMIC DNA]</scope>
    <source>
        <strain evidence="3">MSL47</strain>
    </source>
</reference>
<evidence type="ECO:0000256" key="1">
    <source>
        <dbReference type="SAM" id="Phobius"/>
    </source>
</evidence>
<dbReference type="EMBL" id="OBDZ01000001">
    <property type="protein sequence ID" value="SNY05594.1"/>
    <property type="molecule type" value="Genomic_DNA"/>
</dbReference>
<name>A0A285F4E1_9FIRM</name>
<proteinExistence type="predicted"/>
<evidence type="ECO:0000313" key="3">
    <source>
        <dbReference type="Proteomes" id="UP000219573"/>
    </source>
</evidence>
<dbReference type="InterPro" id="IPR012902">
    <property type="entry name" value="N_methyl_site"/>
</dbReference>
<accession>A0A285F4E1</accession>
<dbReference type="RefSeq" id="WP_097016141.1">
    <property type="nucleotide sequence ID" value="NZ_OBDZ01000001.1"/>
</dbReference>
<dbReference type="PROSITE" id="PS00409">
    <property type="entry name" value="PROKAR_NTER_METHYL"/>
    <property type="match status" value="1"/>
</dbReference>
<organism evidence="2 3">
    <name type="scientific">Orenia metallireducens</name>
    <dbReference type="NCBI Taxonomy" id="1413210"/>
    <lineage>
        <taxon>Bacteria</taxon>
        <taxon>Bacillati</taxon>
        <taxon>Bacillota</taxon>
        <taxon>Clostridia</taxon>
        <taxon>Halanaerobiales</taxon>
        <taxon>Halobacteroidaceae</taxon>
        <taxon>Orenia</taxon>
    </lineage>
</organism>
<keyword evidence="1" id="KW-0472">Membrane</keyword>
<dbReference type="AlphaFoldDB" id="A0A285F4E1"/>
<dbReference type="Proteomes" id="UP000219573">
    <property type="component" value="Unassembled WGS sequence"/>
</dbReference>
<sequence>MSGKEEGFSLVEILIVITVMAVILSLLYNLQLVGSNLWRRDTDRLELQLDSLLFLKQINQDLRATGELSLVADNSTLTLQLDNEELIYYFFDKSAIYRNGEKVIGFVESSPFQLENSGLLTIDLMLKKNTETYRVVDKISTKDNF</sequence>
<dbReference type="NCBIfam" id="TIGR02532">
    <property type="entry name" value="IV_pilin_GFxxxE"/>
    <property type="match status" value="1"/>
</dbReference>